<organism evidence="1 2">
    <name type="scientific">Staurois parvus</name>
    <dbReference type="NCBI Taxonomy" id="386267"/>
    <lineage>
        <taxon>Eukaryota</taxon>
        <taxon>Metazoa</taxon>
        <taxon>Chordata</taxon>
        <taxon>Craniata</taxon>
        <taxon>Vertebrata</taxon>
        <taxon>Euteleostomi</taxon>
        <taxon>Amphibia</taxon>
        <taxon>Batrachia</taxon>
        <taxon>Anura</taxon>
        <taxon>Neobatrachia</taxon>
        <taxon>Ranoidea</taxon>
        <taxon>Ranidae</taxon>
        <taxon>Staurois</taxon>
    </lineage>
</organism>
<feature type="non-terminal residue" evidence="1">
    <location>
        <position position="42"/>
    </location>
</feature>
<evidence type="ECO:0000313" key="1">
    <source>
        <dbReference type="EMBL" id="CAI9549774.1"/>
    </source>
</evidence>
<gene>
    <name evidence="1" type="ORF">SPARVUS_LOCUS3403524</name>
</gene>
<comment type="caution">
    <text evidence="1">The sequence shown here is derived from an EMBL/GenBank/DDBJ whole genome shotgun (WGS) entry which is preliminary data.</text>
</comment>
<keyword evidence="2" id="KW-1185">Reference proteome</keyword>
<dbReference type="EMBL" id="CATNWA010005322">
    <property type="protein sequence ID" value="CAI9549774.1"/>
    <property type="molecule type" value="Genomic_DNA"/>
</dbReference>
<dbReference type="Proteomes" id="UP001162483">
    <property type="component" value="Unassembled WGS sequence"/>
</dbReference>
<sequence length="42" mass="4654">MIPYCPGAPSVVSLPLVRSMVWGAMYFPTQVGEDCMVNNYTE</sequence>
<name>A0ABN9BQ26_9NEOB</name>
<proteinExistence type="predicted"/>
<reference evidence="1" key="1">
    <citation type="submission" date="2023-05" db="EMBL/GenBank/DDBJ databases">
        <authorList>
            <person name="Stuckert A."/>
        </authorList>
    </citation>
    <scope>NUCLEOTIDE SEQUENCE</scope>
</reference>
<protein>
    <submittedName>
        <fullName evidence="1">Uncharacterized protein</fullName>
    </submittedName>
</protein>
<accession>A0ABN9BQ26</accession>
<evidence type="ECO:0000313" key="2">
    <source>
        <dbReference type="Proteomes" id="UP001162483"/>
    </source>
</evidence>